<sequence>MDKITDFFKEIGNRLKSPFISSFIISWLIVNWRVTIGLIFYKFKELPFSNYTSYIDLIEKNFSNWKYLWTPLLLALAYTFLYPLFRIAILGFDALVTKWSGNLVLYFSEGAKVPMEKFTKQIEKTNNAYKQLDEIIANESEFKEEVINLKEQLHLKENEIKDLKIEMSNNSYSKDVNLINGKWQKSETNPLNPNDPNNKVLNMVIGNGRVVVDDILMLDTIISYNMTNFFYTNIDKKIFMIERINYKHQDGTYLRSLDLTVNNDFTKMTMKKNDRELIVFSRIDD</sequence>
<keyword evidence="2" id="KW-1133">Transmembrane helix</keyword>
<comment type="caution">
    <text evidence="3">The sequence shown here is derived from an EMBL/GenBank/DDBJ whole genome shotgun (WGS) entry which is preliminary data.</text>
</comment>
<keyword evidence="2" id="KW-0812">Transmembrane</keyword>
<dbReference type="Proteomes" id="UP001595907">
    <property type="component" value="Unassembled WGS sequence"/>
</dbReference>
<evidence type="ECO:0000256" key="2">
    <source>
        <dbReference type="SAM" id="Phobius"/>
    </source>
</evidence>
<keyword evidence="1" id="KW-0175">Coiled coil</keyword>
<keyword evidence="4" id="KW-1185">Reference proteome</keyword>
<dbReference type="RefSeq" id="WP_379707071.1">
    <property type="nucleotide sequence ID" value="NZ_JBHSCZ010000001.1"/>
</dbReference>
<accession>A0ABV8QRA7</accession>
<feature type="coiled-coil region" evidence="1">
    <location>
        <begin position="115"/>
        <end position="166"/>
    </location>
</feature>
<feature type="transmembrane region" description="Helical" evidence="2">
    <location>
        <begin position="67"/>
        <end position="85"/>
    </location>
</feature>
<evidence type="ECO:0000313" key="3">
    <source>
        <dbReference type="EMBL" id="MFC4261913.1"/>
    </source>
</evidence>
<gene>
    <name evidence="3" type="ORF">ACFOWM_03420</name>
</gene>
<keyword evidence="2" id="KW-0472">Membrane</keyword>
<reference evidence="4" key="1">
    <citation type="journal article" date="2019" name="Int. J. Syst. Evol. Microbiol.">
        <title>The Global Catalogue of Microorganisms (GCM) 10K type strain sequencing project: providing services to taxonomists for standard genome sequencing and annotation.</title>
        <authorList>
            <consortium name="The Broad Institute Genomics Platform"/>
            <consortium name="The Broad Institute Genome Sequencing Center for Infectious Disease"/>
            <person name="Wu L."/>
            <person name="Ma J."/>
        </authorList>
    </citation>
    <scope>NUCLEOTIDE SEQUENCE [LARGE SCALE GENOMIC DNA]</scope>
    <source>
        <strain evidence="4">CECT 8289</strain>
    </source>
</reference>
<dbReference type="EMBL" id="JBHSCZ010000001">
    <property type="protein sequence ID" value="MFC4261913.1"/>
    <property type="molecule type" value="Genomic_DNA"/>
</dbReference>
<organism evidence="3 4">
    <name type="scientific">Ferruginibacter yonginensis</name>
    <dbReference type="NCBI Taxonomy" id="1310416"/>
    <lineage>
        <taxon>Bacteria</taxon>
        <taxon>Pseudomonadati</taxon>
        <taxon>Bacteroidota</taxon>
        <taxon>Chitinophagia</taxon>
        <taxon>Chitinophagales</taxon>
        <taxon>Chitinophagaceae</taxon>
        <taxon>Ferruginibacter</taxon>
    </lineage>
</organism>
<evidence type="ECO:0000256" key="1">
    <source>
        <dbReference type="SAM" id="Coils"/>
    </source>
</evidence>
<evidence type="ECO:0000313" key="4">
    <source>
        <dbReference type="Proteomes" id="UP001595907"/>
    </source>
</evidence>
<feature type="transmembrane region" description="Helical" evidence="2">
    <location>
        <begin position="20"/>
        <end position="41"/>
    </location>
</feature>
<protein>
    <submittedName>
        <fullName evidence="3">Uncharacterized protein</fullName>
    </submittedName>
</protein>
<proteinExistence type="predicted"/>
<name>A0ABV8QRA7_9BACT</name>